<dbReference type="RefSeq" id="WP_311367753.1">
    <property type="nucleotide sequence ID" value="NZ_JAVRHX010000001.1"/>
</dbReference>
<dbReference type="HAMAP" id="MF_00240">
    <property type="entry name" value="LolA"/>
    <property type="match status" value="1"/>
</dbReference>
<evidence type="ECO:0000256" key="1">
    <source>
        <dbReference type="ARBA" id="ARBA00004418"/>
    </source>
</evidence>
<comment type="caution">
    <text evidence="11">The sequence shown here is derived from an EMBL/GenBank/DDBJ whole genome shotgun (WGS) entry which is preliminary data.</text>
</comment>
<name>A0ABU2ZPE1_9ALTE</name>
<gene>
    <name evidence="10 11" type="primary">lolA</name>
    <name evidence="11" type="ORF">RM552_05430</name>
</gene>
<dbReference type="PANTHER" id="PTHR35869:SF1">
    <property type="entry name" value="OUTER-MEMBRANE LIPOPROTEIN CARRIER PROTEIN"/>
    <property type="match status" value="1"/>
</dbReference>
<proteinExistence type="inferred from homology"/>
<evidence type="ECO:0000313" key="12">
    <source>
        <dbReference type="Proteomes" id="UP001253545"/>
    </source>
</evidence>
<comment type="function">
    <text evidence="10">Participates in the translocation of lipoproteins from the inner membrane to the outer membrane. Only forms a complex with a lipoprotein if the residue after the N-terminal Cys is not an aspartate (The Asp acts as a targeting signal to indicate that the lipoprotein should stay in the inner membrane).</text>
</comment>
<dbReference type="InterPro" id="IPR004564">
    <property type="entry name" value="OM_lipoprot_carrier_LolA-like"/>
</dbReference>
<sequence precursor="true">MRTKIQRMLTRSVSTLMLFTAVPLAYSNMNMIAIDNTLKTTQASVDDKSRLKDLLANYENFQANFTQTITDSNGDELQTASGTILLVKPQKLRWEVTFPEEALLIADGQTVFSIDPFLEQVTLLEQDDLTNNNPLMLLTTNDESQWERVDVVFNNGYFVVNSKDDNAMIVSVTLKFDDNASLTRLISEDRQQQTNTISFTLVEQNIVLPNDIFTYDVKPSWVIDDQRTIAQ</sequence>
<evidence type="ECO:0000256" key="9">
    <source>
        <dbReference type="ARBA" id="ARBA00023186"/>
    </source>
</evidence>
<dbReference type="InterPro" id="IPR018323">
    <property type="entry name" value="OM_lipoprot_carrier_LolA_Pbac"/>
</dbReference>
<comment type="subcellular location">
    <subcellularLocation>
        <location evidence="1 10">Periplasm</location>
    </subcellularLocation>
</comment>
<dbReference type="EMBL" id="JAVRHX010000001">
    <property type="protein sequence ID" value="MDT0594275.1"/>
    <property type="molecule type" value="Genomic_DNA"/>
</dbReference>
<dbReference type="PANTHER" id="PTHR35869">
    <property type="entry name" value="OUTER-MEMBRANE LIPOPROTEIN CARRIER PROTEIN"/>
    <property type="match status" value="1"/>
</dbReference>
<keyword evidence="12" id="KW-1185">Reference proteome</keyword>
<feature type="chain" id="PRO_5044909100" description="Outer-membrane lipoprotein carrier protein" evidence="10">
    <location>
        <begin position="28"/>
        <end position="231"/>
    </location>
</feature>
<comment type="subunit">
    <text evidence="3 10">Monomer.</text>
</comment>
<evidence type="ECO:0000256" key="6">
    <source>
        <dbReference type="ARBA" id="ARBA00022729"/>
    </source>
</evidence>
<evidence type="ECO:0000256" key="7">
    <source>
        <dbReference type="ARBA" id="ARBA00022764"/>
    </source>
</evidence>
<evidence type="ECO:0000313" key="11">
    <source>
        <dbReference type="EMBL" id="MDT0594275.1"/>
    </source>
</evidence>
<evidence type="ECO:0000256" key="8">
    <source>
        <dbReference type="ARBA" id="ARBA00022927"/>
    </source>
</evidence>
<evidence type="ECO:0000256" key="2">
    <source>
        <dbReference type="ARBA" id="ARBA00007615"/>
    </source>
</evidence>
<keyword evidence="11" id="KW-0449">Lipoprotein</keyword>
<evidence type="ECO:0000256" key="5">
    <source>
        <dbReference type="ARBA" id="ARBA00022448"/>
    </source>
</evidence>
<keyword evidence="9 10" id="KW-0143">Chaperone</keyword>
<reference evidence="11 12" key="1">
    <citation type="submission" date="2023-09" db="EMBL/GenBank/DDBJ databases">
        <authorList>
            <person name="Rey-Velasco X."/>
        </authorList>
    </citation>
    <scope>NUCLEOTIDE SEQUENCE [LARGE SCALE GENOMIC DNA]</scope>
    <source>
        <strain evidence="11 12">P117</strain>
    </source>
</reference>
<evidence type="ECO:0000256" key="4">
    <source>
        <dbReference type="ARBA" id="ARBA00014035"/>
    </source>
</evidence>
<feature type="signal peptide" evidence="10">
    <location>
        <begin position="1"/>
        <end position="27"/>
    </location>
</feature>
<comment type="similarity">
    <text evidence="2 10">Belongs to the LolA family.</text>
</comment>
<keyword evidence="8 10" id="KW-0653">Protein transport</keyword>
<accession>A0ABU2ZPE1</accession>
<dbReference type="CDD" id="cd16325">
    <property type="entry name" value="LolA"/>
    <property type="match status" value="1"/>
</dbReference>
<organism evidence="11 12">
    <name type="scientific">Glaciecola petra</name>
    <dbReference type="NCBI Taxonomy" id="3075602"/>
    <lineage>
        <taxon>Bacteria</taxon>
        <taxon>Pseudomonadati</taxon>
        <taxon>Pseudomonadota</taxon>
        <taxon>Gammaproteobacteria</taxon>
        <taxon>Alteromonadales</taxon>
        <taxon>Alteromonadaceae</taxon>
        <taxon>Glaciecola</taxon>
    </lineage>
</organism>
<dbReference type="InterPro" id="IPR029046">
    <property type="entry name" value="LolA/LolB/LppX"/>
</dbReference>
<keyword evidence="7 10" id="KW-0574">Periplasm</keyword>
<dbReference type="Gene3D" id="2.50.20.10">
    <property type="entry name" value="Lipoprotein localisation LolA/LolB/LppX"/>
    <property type="match status" value="1"/>
</dbReference>
<keyword evidence="5 10" id="KW-0813">Transport</keyword>
<evidence type="ECO:0000256" key="10">
    <source>
        <dbReference type="HAMAP-Rule" id="MF_00240"/>
    </source>
</evidence>
<evidence type="ECO:0000256" key="3">
    <source>
        <dbReference type="ARBA" id="ARBA00011245"/>
    </source>
</evidence>
<protein>
    <recommendedName>
        <fullName evidence="4 10">Outer-membrane lipoprotein carrier protein</fullName>
    </recommendedName>
</protein>
<dbReference type="NCBIfam" id="TIGR00547">
    <property type="entry name" value="lolA"/>
    <property type="match status" value="1"/>
</dbReference>
<dbReference type="Pfam" id="PF03548">
    <property type="entry name" value="LolA"/>
    <property type="match status" value="1"/>
</dbReference>
<dbReference type="Proteomes" id="UP001253545">
    <property type="component" value="Unassembled WGS sequence"/>
</dbReference>
<dbReference type="SUPFAM" id="SSF89392">
    <property type="entry name" value="Prokaryotic lipoproteins and lipoprotein localization factors"/>
    <property type="match status" value="1"/>
</dbReference>
<keyword evidence="6 10" id="KW-0732">Signal</keyword>